<dbReference type="InterPro" id="IPR008493">
    <property type="entry name" value="Hikeshi-like_N"/>
</dbReference>
<evidence type="ECO:0000259" key="3">
    <source>
        <dbReference type="Pfam" id="PF21057"/>
    </source>
</evidence>
<dbReference type="GO" id="GO:0005634">
    <property type="term" value="C:nucleus"/>
    <property type="evidence" value="ECO:0007669"/>
    <property type="project" value="TreeGrafter"/>
</dbReference>
<name>A0A8B7PFI3_HYAAZ</name>
<dbReference type="OrthoDB" id="10248398at2759"/>
<dbReference type="PANTHER" id="PTHR12925:SF0">
    <property type="entry name" value="PROTEIN HIKESHI"/>
    <property type="match status" value="1"/>
</dbReference>
<dbReference type="GO" id="GO:0030544">
    <property type="term" value="F:Hsp70 protein binding"/>
    <property type="evidence" value="ECO:0007669"/>
    <property type="project" value="TreeGrafter"/>
</dbReference>
<proteinExistence type="inferred from homology"/>
<evidence type="ECO:0000313" key="4">
    <source>
        <dbReference type="Proteomes" id="UP000694843"/>
    </source>
</evidence>
<dbReference type="InterPro" id="IPR031318">
    <property type="entry name" value="OPI10"/>
</dbReference>
<evidence type="ECO:0000256" key="1">
    <source>
        <dbReference type="ARBA" id="ARBA00006623"/>
    </source>
</evidence>
<feature type="domain" description="Hikeshi-like N-terminal" evidence="2">
    <location>
        <begin position="8"/>
        <end position="131"/>
    </location>
</feature>
<dbReference type="GO" id="GO:0061608">
    <property type="term" value="F:nuclear import signal receptor activity"/>
    <property type="evidence" value="ECO:0007669"/>
    <property type="project" value="TreeGrafter"/>
</dbReference>
<organism evidence="4 5">
    <name type="scientific">Hyalella azteca</name>
    <name type="common">Amphipod</name>
    <dbReference type="NCBI Taxonomy" id="294128"/>
    <lineage>
        <taxon>Eukaryota</taxon>
        <taxon>Metazoa</taxon>
        <taxon>Ecdysozoa</taxon>
        <taxon>Arthropoda</taxon>
        <taxon>Crustacea</taxon>
        <taxon>Multicrustacea</taxon>
        <taxon>Malacostraca</taxon>
        <taxon>Eumalacostraca</taxon>
        <taxon>Peracarida</taxon>
        <taxon>Amphipoda</taxon>
        <taxon>Senticaudata</taxon>
        <taxon>Talitrida</taxon>
        <taxon>Talitroidea</taxon>
        <taxon>Hyalellidae</taxon>
        <taxon>Hyalella</taxon>
    </lineage>
</organism>
<dbReference type="GO" id="GO:0005829">
    <property type="term" value="C:cytosol"/>
    <property type="evidence" value="ECO:0007669"/>
    <property type="project" value="TreeGrafter"/>
</dbReference>
<dbReference type="Proteomes" id="UP000694843">
    <property type="component" value="Unplaced"/>
</dbReference>
<evidence type="ECO:0000259" key="2">
    <source>
        <dbReference type="Pfam" id="PF05603"/>
    </source>
</evidence>
<dbReference type="Pfam" id="PF21057">
    <property type="entry name" value="Hikeshi-like_C"/>
    <property type="match status" value="1"/>
</dbReference>
<dbReference type="InterPro" id="IPR048364">
    <property type="entry name" value="Hikeshi-like_C"/>
</dbReference>
<comment type="similarity">
    <text evidence="1">Belongs to the OPI10 family.</text>
</comment>
<evidence type="ECO:0000313" key="5">
    <source>
        <dbReference type="RefSeq" id="XP_018024352.1"/>
    </source>
</evidence>
<feature type="domain" description="Hikeshi-like C-terminal" evidence="3">
    <location>
        <begin position="142"/>
        <end position="202"/>
    </location>
</feature>
<dbReference type="OMA" id="WWAKFER"/>
<dbReference type="GeneID" id="108680108"/>
<protein>
    <submittedName>
        <fullName evidence="5">Protein OPI10 homolog isoform X1</fullName>
    </submittedName>
</protein>
<gene>
    <name evidence="5" type="primary">LOC108680108</name>
</gene>
<keyword evidence="4" id="KW-1185">Reference proteome</keyword>
<dbReference type="RefSeq" id="XP_018024352.1">
    <property type="nucleotide sequence ID" value="XM_018168863.1"/>
</dbReference>
<accession>A0A8B7PFI3</accession>
<dbReference type="AlphaFoldDB" id="A0A8B7PFI3"/>
<dbReference type="PANTHER" id="PTHR12925">
    <property type="entry name" value="HIKESHI FAMILY MEMBER"/>
    <property type="match status" value="1"/>
</dbReference>
<dbReference type="Pfam" id="PF05603">
    <property type="entry name" value="Hikeshi-like_N"/>
    <property type="match status" value="1"/>
</dbReference>
<dbReference type="GO" id="GO:0006606">
    <property type="term" value="P:protein import into nucleus"/>
    <property type="evidence" value="ECO:0007669"/>
    <property type="project" value="TreeGrafter"/>
</dbReference>
<sequence length="203" mass="22239">MAGMFGVIVSGKLVQTNFEAVGDTRFVITLPDADSINHVVVFMTGAQPFPDDLGGGVYFSWPSPDGAPEWHFLGTITNQKPSAIFKISGLKKTSMPSENPFLLSHPQQSSHHAQIGISAEPLSVVCGLTPATDAASTQSWQLEFARSMCENLHNYSASYARSIQQLPSAGYGPNETFVPLSSLVNWYNNFTRKLHQNTNFWRS</sequence>
<reference evidence="5" key="1">
    <citation type="submission" date="2025-08" db="UniProtKB">
        <authorList>
            <consortium name="RefSeq"/>
        </authorList>
    </citation>
    <scope>IDENTIFICATION</scope>
    <source>
        <tissue evidence="5">Whole organism</tissue>
    </source>
</reference>
<dbReference type="KEGG" id="hazt:108680108"/>